<dbReference type="InterPro" id="IPR011009">
    <property type="entry name" value="Kinase-like_dom_sf"/>
</dbReference>
<dbReference type="VEuPathDB" id="ToxoDB:EAH_00015320"/>
<feature type="compositionally biased region" description="Low complexity" evidence="1">
    <location>
        <begin position="768"/>
        <end position="781"/>
    </location>
</feature>
<name>U6GXN6_EIMAC</name>
<dbReference type="GO" id="GO:0007005">
    <property type="term" value="P:mitochondrion organization"/>
    <property type="evidence" value="ECO:0007669"/>
    <property type="project" value="TreeGrafter"/>
</dbReference>
<dbReference type="SUPFAM" id="SSF56112">
    <property type="entry name" value="Protein kinase-like (PK-like)"/>
    <property type="match status" value="1"/>
</dbReference>
<gene>
    <name evidence="3" type="ORF">EAH_00015320</name>
</gene>
<dbReference type="GO" id="GO:0005743">
    <property type="term" value="C:mitochondrial inner membrane"/>
    <property type="evidence" value="ECO:0007669"/>
    <property type="project" value="TreeGrafter"/>
</dbReference>
<feature type="region of interest" description="Disordered" evidence="1">
    <location>
        <begin position="1474"/>
        <end position="1543"/>
    </location>
</feature>
<protein>
    <recommendedName>
        <fullName evidence="2">Helicase ATP-binding domain-containing protein</fullName>
    </recommendedName>
</protein>
<sequence length="1558" mass="169781">MDLATKDLEGPIRLQSKLPEGYFAAGLIGWGIQVVMPERSRTWAVLRCANAAATLAALSLDYKLLGWWDISGCHRRSARRLVRLAERNRGVYVKVGQHASAMEYLLPIEYTQQLQQLQCNLPPSPMAQVEAVLKEELKIDRLDEVFKEFEETPVGAASLAQVHFAVLANGQPVAVKVQHADVGELAKTDTRVVEILTAVAAKIFPDVRLEWLADLLRENLPAELDFRREAENAKKCRELLQEGYSAFHFALPEPSLVRSFLIRLAASVVSWLGLPEPHSHFADNHGAQLAGTPPTLRSGVEGTAGNVSLVTGEQQHARALQLHSGSTVISTVHRQDDNSHCLKDYEVELYVPRVYNNLTTARVLVMERCQGVPVDDLRGIVSQGIHPLAVSEALSELYGRLIFDFGFVHADPHPGNVIVHLDKILHPDQYPKQPALWWHTPVVLSSLSGAKALNTPGLSQESGHAKGRLRLSLLDHGLYCSLSEQFRYTYASLWLAMQRGDIAAVSACANEFGVGELAGLLAVILSLRSEDRCDSFSPRNAYSFVPCASREAALLRRLFPEYFARITSVLQDIPHELILLIKTNDLVLHARWHLWSATTRLRESAVPPSTAGAQRRLPKGCGLTTSSRILPGGAPCGPLEGLRGGPRQGPPWGPCKATPTSPGHPKEGPYCRSGRVPAGVCSAVRSSKVSGEGPPSALGGSRGDRGRTLREERGGALLTSNKSLKGDSKWTNGSSKRGTFPQRGPPTPRLHRDSSQGPLPVGPHRRSASASVLQQQLQQVEQQKRQEQEAEDSVILLKKLMAALGHRELLGGQEETLRRSVEGQDLVLSTPTGSGKSLSLLLPLLQWHTARSAAAAAASAATSKRRRLLLETITTTTTTTTRSSLYATQGELPALANARSAAAAAAVCTAEAVSLVVVPTASLGLQLLGELREAARCWLPVAAAFRDRKWDKRRQQRAAPLRVPRLLLIDNTIPQQQQLRDTLEETASDATEVSSHGIARKGTDERLLLPSLGDLHTVTDPTGLVLFATPQTLKRLLLRLLTMGPPGALRHFASCVRHFVLDEVDRMLQPLLRCGALGCLRIAGRYAPLKERMQQLKKPQSVEVLLRLLVQSRSLSGTVRGAKAEGSEAQLEETTLQDVQQTKTVSFSRAPFPLQLLAASASLGRPLHRYLANLTRWKQQQLLLLQAREPPLEMSFLQRDSNGLHSVSTRRQSPCGAFATPQQRMRAAFERLADRGLLGLPRLLSAPAPPPEGAHLSLGVASSPNGFKAVLPIIRSDSAGSVSPGGLAGAPSYDAPLQSPLNAETPGDAAAGQSLRRRQIIPPCISHALFPVPENSAETLADAAADLCTQFRPRKALLLLQDGSSLRTLQMHMKARGHKVDLLHQTSEWWRAPSLEQQGKEQLQQPQQLLAATMEAARGLHVEGALRVQHGALWSSDCPVLLFNLNVCCSILLSWQKTLGITFRPLAPPLAADPSKEAAVEEEAPLTNSRTKPQQQQQQQQQQHQQLDWQQETPVLSQRQETGFDAQGEPAQGEGGEAHLDGGPLNYLSTHLPSLLLI</sequence>
<dbReference type="InterPro" id="IPR004147">
    <property type="entry name" value="ABC1_dom"/>
</dbReference>
<evidence type="ECO:0000313" key="3">
    <source>
        <dbReference type="EMBL" id="CDI84377.1"/>
    </source>
</evidence>
<dbReference type="InterPro" id="IPR011545">
    <property type="entry name" value="DEAD/DEAH_box_helicase_dom"/>
</dbReference>
<dbReference type="InterPro" id="IPR051130">
    <property type="entry name" value="Mito_struct-func_regulator"/>
</dbReference>
<dbReference type="GO" id="GO:0003676">
    <property type="term" value="F:nucleic acid binding"/>
    <property type="evidence" value="ECO:0007669"/>
    <property type="project" value="InterPro"/>
</dbReference>
<feature type="region of interest" description="Disordered" evidence="1">
    <location>
        <begin position="632"/>
        <end position="671"/>
    </location>
</feature>
<dbReference type="SUPFAM" id="SSF52540">
    <property type="entry name" value="P-loop containing nucleoside triphosphate hydrolases"/>
    <property type="match status" value="2"/>
</dbReference>
<dbReference type="InterPro" id="IPR014001">
    <property type="entry name" value="Helicase_ATP-bd"/>
</dbReference>
<feature type="compositionally biased region" description="Low complexity" evidence="1">
    <location>
        <begin position="1494"/>
        <end position="1511"/>
    </location>
</feature>
<dbReference type="GO" id="GO:0005524">
    <property type="term" value="F:ATP binding"/>
    <property type="evidence" value="ECO:0007669"/>
    <property type="project" value="InterPro"/>
</dbReference>
<feature type="domain" description="Helicase ATP-binding" evidence="2">
    <location>
        <begin position="805"/>
        <end position="1188"/>
    </location>
</feature>
<dbReference type="EMBL" id="HG673666">
    <property type="protein sequence ID" value="CDI84377.1"/>
    <property type="molecule type" value="Genomic_DNA"/>
</dbReference>
<dbReference type="SMART" id="SM00487">
    <property type="entry name" value="DEXDc"/>
    <property type="match status" value="1"/>
</dbReference>
<feature type="compositionally biased region" description="Basic and acidic residues" evidence="1">
    <location>
        <begin position="702"/>
        <end position="714"/>
    </location>
</feature>
<evidence type="ECO:0000259" key="2">
    <source>
        <dbReference type="SMART" id="SM00487"/>
    </source>
</evidence>
<dbReference type="Pfam" id="PF00270">
    <property type="entry name" value="DEAD"/>
    <property type="match status" value="1"/>
</dbReference>
<proteinExistence type="predicted"/>
<feature type="compositionally biased region" description="Polar residues" evidence="1">
    <location>
        <begin position="718"/>
        <end position="737"/>
    </location>
</feature>
<dbReference type="Pfam" id="PF03109">
    <property type="entry name" value="ABC1"/>
    <property type="match status" value="2"/>
</dbReference>
<dbReference type="PANTHER" id="PTHR43173">
    <property type="entry name" value="ABC1 FAMILY PROTEIN"/>
    <property type="match status" value="1"/>
</dbReference>
<evidence type="ECO:0000313" key="4">
    <source>
        <dbReference type="Proteomes" id="UP000018050"/>
    </source>
</evidence>
<feature type="compositionally biased region" description="Polar residues" evidence="1">
    <location>
        <begin position="1512"/>
        <end position="1521"/>
    </location>
</feature>
<dbReference type="OrthoDB" id="427480at2759"/>
<evidence type="ECO:0000256" key="1">
    <source>
        <dbReference type="SAM" id="MobiDB-lite"/>
    </source>
</evidence>
<organism evidence="3 4">
    <name type="scientific">Eimeria acervulina</name>
    <name type="common">Coccidian parasite</name>
    <dbReference type="NCBI Taxonomy" id="5801"/>
    <lineage>
        <taxon>Eukaryota</taxon>
        <taxon>Sar</taxon>
        <taxon>Alveolata</taxon>
        <taxon>Apicomplexa</taxon>
        <taxon>Conoidasida</taxon>
        <taxon>Coccidia</taxon>
        <taxon>Eucoccidiorida</taxon>
        <taxon>Eimeriorina</taxon>
        <taxon>Eimeriidae</taxon>
        <taxon>Eimeria</taxon>
    </lineage>
</organism>
<feature type="region of interest" description="Disordered" evidence="1">
    <location>
        <begin position="1284"/>
        <end position="1313"/>
    </location>
</feature>
<dbReference type="GO" id="GO:0055088">
    <property type="term" value="P:lipid homeostasis"/>
    <property type="evidence" value="ECO:0007669"/>
    <property type="project" value="TreeGrafter"/>
</dbReference>
<dbReference type="RefSeq" id="XP_013246634.1">
    <property type="nucleotide sequence ID" value="XM_013391180.1"/>
</dbReference>
<dbReference type="Gene3D" id="3.40.50.300">
    <property type="entry name" value="P-loop containing nucleotide triphosphate hydrolases"/>
    <property type="match status" value="1"/>
</dbReference>
<reference evidence="3" key="1">
    <citation type="submission" date="2013-10" db="EMBL/GenBank/DDBJ databases">
        <title>Genomic analysis of the causative agents of coccidiosis in chickens.</title>
        <authorList>
            <person name="Reid A.J."/>
            <person name="Blake D."/>
            <person name="Billington K."/>
            <person name="Browne H."/>
            <person name="Dunn M."/>
            <person name="Hung S."/>
            <person name="Kawahara F."/>
            <person name="Miranda-Saavedra D."/>
            <person name="Mourier T."/>
            <person name="Nagra H."/>
            <person name="Otto T.D."/>
            <person name="Rawlings N."/>
            <person name="Sanchez A."/>
            <person name="Sanders M."/>
            <person name="Subramaniam C."/>
            <person name="Tay Y."/>
            <person name="Dear P."/>
            <person name="Doerig C."/>
            <person name="Gruber A."/>
            <person name="Parkinson J."/>
            <person name="Shirley M."/>
            <person name="Wan K.L."/>
            <person name="Berriman M."/>
            <person name="Tomley F."/>
            <person name="Pain A."/>
        </authorList>
    </citation>
    <scope>NUCLEOTIDE SEQUENCE</scope>
    <source>
        <strain evidence="3">Houghton</strain>
    </source>
</reference>
<reference evidence="3" key="2">
    <citation type="submission" date="2013-10" db="EMBL/GenBank/DDBJ databases">
        <authorList>
            <person name="Aslett M."/>
        </authorList>
    </citation>
    <scope>NUCLEOTIDE SEQUENCE</scope>
    <source>
        <strain evidence="3">Houghton</strain>
    </source>
</reference>
<dbReference type="InterPro" id="IPR027417">
    <property type="entry name" value="P-loop_NTPase"/>
</dbReference>
<accession>U6GXN6</accession>
<dbReference type="PANTHER" id="PTHR43173:SF19">
    <property type="entry name" value="AARF DOMAIN-CONTAINING PROTEIN KINASE 1"/>
    <property type="match status" value="1"/>
</dbReference>
<dbReference type="Proteomes" id="UP000018050">
    <property type="component" value="Unassembled WGS sequence"/>
</dbReference>
<keyword evidence="4" id="KW-1185">Reference proteome</keyword>
<feature type="region of interest" description="Disordered" evidence="1">
    <location>
        <begin position="685"/>
        <end position="785"/>
    </location>
</feature>
<dbReference type="GeneID" id="25269602"/>